<dbReference type="InterPro" id="IPR004443">
    <property type="entry name" value="YjeF_N_dom"/>
</dbReference>
<dbReference type="CDD" id="cd01171">
    <property type="entry name" value="YXKO-related"/>
    <property type="match status" value="1"/>
</dbReference>
<evidence type="ECO:0000256" key="13">
    <source>
        <dbReference type="ARBA" id="ARBA00048238"/>
    </source>
</evidence>
<evidence type="ECO:0000256" key="4">
    <source>
        <dbReference type="ARBA" id="ARBA00013129"/>
    </source>
</evidence>
<evidence type="ECO:0000256" key="1">
    <source>
        <dbReference type="ARBA" id="ARBA00001958"/>
    </source>
</evidence>
<keyword evidence="6" id="KW-0547">Nucleotide-binding</keyword>
<dbReference type="SUPFAM" id="SSF53613">
    <property type="entry name" value="Ribokinase-like"/>
    <property type="match status" value="1"/>
</dbReference>
<dbReference type="EMBL" id="MFSP01000185">
    <property type="protein sequence ID" value="OGI61953.1"/>
    <property type="molecule type" value="Genomic_DNA"/>
</dbReference>
<dbReference type="EC" id="4.2.1.136" evidence="4"/>
<feature type="domain" description="YjeF C-terminal" evidence="15">
    <location>
        <begin position="224"/>
        <end position="411"/>
    </location>
</feature>
<comment type="similarity">
    <text evidence="2">In the N-terminal section; belongs to the NnrE/AIBP family.</text>
</comment>
<evidence type="ECO:0000259" key="16">
    <source>
        <dbReference type="PROSITE" id="PS51385"/>
    </source>
</evidence>
<evidence type="ECO:0000256" key="5">
    <source>
        <dbReference type="ARBA" id="ARBA00018591"/>
    </source>
</evidence>
<comment type="catalytic activity">
    <reaction evidence="14">
        <text>(6S)-NADPHX + ADP = AMP + phosphate + NADPH + H(+)</text>
        <dbReference type="Rhea" id="RHEA:32235"/>
        <dbReference type="ChEBI" id="CHEBI:15378"/>
        <dbReference type="ChEBI" id="CHEBI:43474"/>
        <dbReference type="ChEBI" id="CHEBI:57783"/>
        <dbReference type="ChEBI" id="CHEBI:64076"/>
        <dbReference type="ChEBI" id="CHEBI:456215"/>
        <dbReference type="ChEBI" id="CHEBI:456216"/>
        <dbReference type="EC" id="4.2.1.136"/>
    </reaction>
</comment>
<keyword evidence="8" id="KW-0521">NADP</keyword>
<dbReference type="PROSITE" id="PS51383">
    <property type="entry name" value="YJEF_C_3"/>
    <property type="match status" value="1"/>
</dbReference>
<protein>
    <recommendedName>
        <fullName evidence="5">Bifunctional NAD(P)H-hydrate repair enzyme Nnr</fullName>
        <ecNumber evidence="4">4.2.1.136</ecNumber>
    </recommendedName>
    <alternativeName>
        <fullName evidence="12">Nicotinamide nucleotide repair protein</fullName>
    </alternativeName>
</protein>
<comment type="cofactor">
    <cofactor evidence="1">
        <name>K(+)</name>
        <dbReference type="ChEBI" id="CHEBI:29103"/>
    </cofactor>
</comment>
<evidence type="ECO:0000313" key="18">
    <source>
        <dbReference type="Proteomes" id="UP000179076"/>
    </source>
</evidence>
<gene>
    <name evidence="17" type="ORF">A2W18_00985</name>
</gene>
<evidence type="ECO:0000256" key="8">
    <source>
        <dbReference type="ARBA" id="ARBA00022857"/>
    </source>
</evidence>
<evidence type="ECO:0000256" key="3">
    <source>
        <dbReference type="ARBA" id="ARBA00009524"/>
    </source>
</evidence>
<organism evidence="17 18">
    <name type="scientific">Candidatus Muproteobacteria bacterium RBG_16_60_9</name>
    <dbReference type="NCBI Taxonomy" id="1817755"/>
    <lineage>
        <taxon>Bacteria</taxon>
        <taxon>Pseudomonadati</taxon>
        <taxon>Pseudomonadota</taxon>
        <taxon>Candidatus Muproteobacteria</taxon>
    </lineage>
</organism>
<evidence type="ECO:0000256" key="6">
    <source>
        <dbReference type="ARBA" id="ARBA00022741"/>
    </source>
</evidence>
<dbReference type="GO" id="GO:0052856">
    <property type="term" value="F:NAD(P)HX epimerase activity"/>
    <property type="evidence" value="ECO:0007669"/>
    <property type="project" value="TreeGrafter"/>
</dbReference>
<dbReference type="NCBIfam" id="TIGR00196">
    <property type="entry name" value="yjeF_cterm"/>
    <property type="match status" value="1"/>
</dbReference>
<evidence type="ECO:0000256" key="9">
    <source>
        <dbReference type="ARBA" id="ARBA00023027"/>
    </source>
</evidence>
<dbReference type="PROSITE" id="PS51385">
    <property type="entry name" value="YJEF_N"/>
    <property type="match status" value="1"/>
</dbReference>
<comment type="function">
    <text evidence="11">Bifunctional enzyme that catalyzes the epimerization of the S- and R-forms of NAD(P)HX and the dehydration of the S-form of NAD(P)HX at the expense of ADP, which is converted to AMP. This allows the repair of both epimers of NAD(P)HX, a damaged form of NAD(P)H that is a result of enzymatic or heat-dependent hydration.</text>
</comment>
<dbReference type="GO" id="GO:0005524">
    <property type="term" value="F:ATP binding"/>
    <property type="evidence" value="ECO:0007669"/>
    <property type="project" value="UniProtKB-KW"/>
</dbReference>
<dbReference type="GO" id="GO:0052855">
    <property type="term" value="F:ADP-dependent NAD(P)H-hydrate dehydratase activity"/>
    <property type="evidence" value="ECO:0007669"/>
    <property type="project" value="UniProtKB-EC"/>
</dbReference>
<proteinExistence type="inferred from homology"/>
<evidence type="ECO:0000256" key="11">
    <source>
        <dbReference type="ARBA" id="ARBA00025153"/>
    </source>
</evidence>
<dbReference type="AlphaFoldDB" id="A0A1F6UX98"/>
<dbReference type="HAMAP" id="MF_01966">
    <property type="entry name" value="NADHX_epimerase"/>
    <property type="match status" value="1"/>
</dbReference>
<evidence type="ECO:0000256" key="10">
    <source>
        <dbReference type="ARBA" id="ARBA00023239"/>
    </source>
</evidence>
<evidence type="ECO:0000259" key="15">
    <source>
        <dbReference type="PROSITE" id="PS51383"/>
    </source>
</evidence>
<dbReference type="SUPFAM" id="SSF64153">
    <property type="entry name" value="YjeF N-terminal domain-like"/>
    <property type="match status" value="1"/>
</dbReference>
<accession>A0A1F6UX98</accession>
<comment type="similarity">
    <text evidence="3">In the C-terminal section; belongs to the NnrD/CARKD family.</text>
</comment>
<evidence type="ECO:0000256" key="14">
    <source>
        <dbReference type="ARBA" id="ARBA00049209"/>
    </source>
</evidence>
<evidence type="ECO:0000256" key="12">
    <source>
        <dbReference type="ARBA" id="ARBA00032624"/>
    </source>
</evidence>
<dbReference type="InterPro" id="IPR029056">
    <property type="entry name" value="Ribokinase-like"/>
</dbReference>
<keyword evidence="9" id="KW-0520">NAD</keyword>
<evidence type="ECO:0000256" key="7">
    <source>
        <dbReference type="ARBA" id="ARBA00022840"/>
    </source>
</evidence>
<comment type="caution">
    <text evidence="17">The sequence shown here is derived from an EMBL/GenBank/DDBJ whole genome shotgun (WGS) entry which is preliminary data.</text>
</comment>
<dbReference type="Gene3D" id="3.40.50.10260">
    <property type="entry name" value="YjeF N-terminal domain"/>
    <property type="match status" value="1"/>
</dbReference>
<evidence type="ECO:0000256" key="2">
    <source>
        <dbReference type="ARBA" id="ARBA00006001"/>
    </source>
</evidence>
<comment type="catalytic activity">
    <reaction evidence="13">
        <text>(6S)-NADHX + ADP = AMP + phosphate + NADH + H(+)</text>
        <dbReference type="Rhea" id="RHEA:32223"/>
        <dbReference type="ChEBI" id="CHEBI:15378"/>
        <dbReference type="ChEBI" id="CHEBI:43474"/>
        <dbReference type="ChEBI" id="CHEBI:57945"/>
        <dbReference type="ChEBI" id="CHEBI:64074"/>
        <dbReference type="ChEBI" id="CHEBI:456215"/>
        <dbReference type="ChEBI" id="CHEBI:456216"/>
        <dbReference type="EC" id="4.2.1.136"/>
    </reaction>
</comment>
<keyword evidence="10" id="KW-0456">Lyase</keyword>
<sequence>MSLPLPLYSVAQVRELERRAIEVHRLDGSTLMARAGSRVFETMCARFPRARRVAVVCGPGNNGGDGYVVAERAKSAGLDALVLVLGTKPPAGDAALMRERCQSAGVPIHPFEAAPLQTADAIVDALLGTGLQRPVAGEWRAAIDAINATGRPVVAVDSPSGLNADTGAIMGTAVRADVTVSFIGLKAGLFLADGRDCAGEILFDGLGVPSEVYEGIDAIAHRLAASDLRKLLRPRRRNAHKGDFGHVLVIGGGLGMPGAARLCGEAALRTGAGLVTLATHPNYASALSAGRPELLSFGVRTPKDLNPLVERATVIALGPGLSVTPWSRALWRAALSSRLPLIVDADALNLLAAKPVRKADWILTPHPGEAARLLKTTTVTIQRDRIAAAKQLVKRYGGVCVLKGAGTLIAT</sequence>
<dbReference type="PANTHER" id="PTHR12592:SF0">
    <property type="entry name" value="ATP-DEPENDENT (S)-NAD(P)H-HYDRATE DEHYDRATASE"/>
    <property type="match status" value="1"/>
</dbReference>
<dbReference type="Pfam" id="PF03853">
    <property type="entry name" value="YjeF_N"/>
    <property type="match status" value="1"/>
</dbReference>
<reference evidence="17 18" key="1">
    <citation type="journal article" date="2016" name="Nat. Commun.">
        <title>Thousands of microbial genomes shed light on interconnected biogeochemical processes in an aquifer system.</title>
        <authorList>
            <person name="Anantharaman K."/>
            <person name="Brown C.T."/>
            <person name="Hug L.A."/>
            <person name="Sharon I."/>
            <person name="Castelle C.J."/>
            <person name="Probst A.J."/>
            <person name="Thomas B.C."/>
            <person name="Singh A."/>
            <person name="Wilkins M.J."/>
            <person name="Karaoz U."/>
            <person name="Brodie E.L."/>
            <person name="Williams K.H."/>
            <person name="Hubbard S.S."/>
            <person name="Banfield J.F."/>
        </authorList>
    </citation>
    <scope>NUCLEOTIDE SEQUENCE [LARGE SCALE GENOMIC DNA]</scope>
</reference>
<dbReference type="NCBIfam" id="TIGR00197">
    <property type="entry name" value="yjeF_nterm"/>
    <property type="match status" value="1"/>
</dbReference>
<dbReference type="Pfam" id="PF01256">
    <property type="entry name" value="Carb_kinase"/>
    <property type="match status" value="1"/>
</dbReference>
<dbReference type="Proteomes" id="UP000179076">
    <property type="component" value="Unassembled WGS sequence"/>
</dbReference>
<dbReference type="InterPro" id="IPR036652">
    <property type="entry name" value="YjeF_N_dom_sf"/>
</dbReference>
<name>A0A1F6UX98_9PROT</name>
<dbReference type="PANTHER" id="PTHR12592">
    <property type="entry name" value="ATP-DEPENDENT (S)-NAD(P)H-HYDRATE DEHYDRATASE FAMILY MEMBER"/>
    <property type="match status" value="1"/>
</dbReference>
<dbReference type="InterPro" id="IPR000631">
    <property type="entry name" value="CARKD"/>
</dbReference>
<evidence type="ECO:0000313" key="17">
    <source>
        <dbReference type="EMBL" id="OGI61953.1"/>
    </source>
</evidence>
<keyword evidence="7" id="KW-0067">ATP-binding</keyword>
<dbReference type="GO" id="GO:0110051">
    <property type="term" value="P:metabolite repair"/>
    <property type="evidence" value="ECO:0007669"/>
    <property type="project" value="TreeGrafter"/>
</dbReference>
<feature type="domain" description="YjeF N-terminal" evidence="16">
    <location>
        <begin position="13"/>
        <end position="214"/>
    </location>
</feature>
<dbReference type="Gene3D" id="3.40.1190.20">
    <property type="match status" value="1"/>
</dbReference>
<feature type="non-terminal residue" evidence="17">
    <location>
        <position position="411"/>
    </location>
</feature>